<evidence type="ECO:0000313" key="3">
    <source>
        <dbReference type="Proteomes" id="UP001501777"/>
    </source>
</evidence>
<evidence type="ECO:0000256" key="1">
    <source>
        <dbReference type="SAM" id="Phobius"/>
    </source>
</evidence>
<reference evidence="2 3" key="1">
    <citation type="journal article" date="2019" name="Int. J. Syst. Evol. Microbiol.">
        <title>The Global Catalogue of Microorganisms (GCM) 10K type strain sequencing project: providing services to taxonomists for standard genome sequencing and annotation.</title>
        <authorList>
            <consortium name="The Broad Institute Genomics Platform"/>
            <consortium name="The Broad Institute Genome Sequencing Center for Infectious Disease"/>
            <person name="Wu L."/>
            <person name="Ma J."/>
        </authorList>
    </citation>
    <scope>NUCLEOTIDE SEQUENCE [LARGE SCALE GENOMIC DNA]</scope>
    <source>
        <strain evidence="2 3">JCM 4395</strain>
    </source>
</reference>
<accession>A0ABN3N484</accession>
<evidence type="ECO:0000313" key="2">
    <source>
        <dbReference type="EMBL" id="GAA2513686.1"/>
    </source>
</evidence>
<keyword evidence="3" id="KW-1185">Reference proteome</keyword>
<dbReference type="EMBL" id="BAAASG010000019">
    <property type="protein sequence ID" value="GAA2513686.1"/>
    <property type="molecule type" value="Genomic_DNA"/>
</dbReference>
<organism evidence="2 3">
    <name type="scientific">Streptomyces longisporus</name>
    <dbReference type="NCBI Taxonomy" id="1948"/>
    <lineage>
        <taxon>Bacteria</taxon>
        <taxon>Bacillati</taxon>
        <taxon>Actinomycetota</taxon>
        <taxon>Actinomycetes</taxon>
        <taxon>Kitasatosporales</taxon>
        <taxon>Streptomycetaceae</taxon>
        <taxon>Streptomyces</taxon>
    </lineage>
</organism>
<dbReference type="Proteomes" id="UP001501777">
    <property type="component" value="Unassembled WGS sequence"/>
</dbReference>
<dbReference type="RefSeq" id="WP_344405113.1">
    <property type="nucleotide sequence ID" value="NZ_BAAASG010000019.1"/>
</dbReference>
<protein>
    <submittedName>
        <fullName evidence="2">Uncharacterized protein</fullName>
    </submittedName>
</protein>
<sequence>MTTVAHYRNVVAAPETWAIQSTQEMELQMARFFPSGPNALSAFVAILVTGVVMIYLGVAVSDAGAITATLITMHAAWQARQDSGADTEGGQ</sequence>
<name>A0ABN3N484_STRLO</name>
<comment type="caution">
    <text evidence="2">The sequence shown here is derived from an EMBL/GenBank/DDBJ whole genome shotgun (WGS) entry which is preliminary data.</text>
</comment>
<keyword evidence="1" id="KW-0472">Membrane</keyword>
<proteinExistence type="predicted"/>
<keyword evidence="1" id="KW-0812">Transmembrane</keyword>
<keyword evidence="1" id="KW-1133">Transmembrane helix</keyword>
<gene>
    <name evidence="2" type="ORF">GCM10010276_71940</name>
</gene>
<feature type="transmembrane region" description="Helical" evidence="1">
    <location>
        <begin position="39"/>
        <end position="60"/>
    </location>
</feature>